<evidence type="ECO:0000313" key="8">
    <source>
        <dbReference type="Proteomes" id="UP000267469"/>
    </source>
</evidence>
<dbReference type="Pfam" id="PF12040">
    <property type="entry name" value="DUF3526"/>
    <property type="match status" value="1"/>
</dbReference>
<feature type="transmembrane region" description="Helical" evidence="5">
    <location>
        <begin position="253"/>
        <end position="275"/>
    </location>
</feature>
<feature type="transmembrane region" description="Helical" evidence="5">
    <location>
        <begin position="215"/>
        <end position="241"/>
    </location>
</feature>
<dbReference type="AlphaFoldDB" id="A0A3N0E8C2"/>
<sequence>MIKNAEIHIAKLFWKITFKNRAVFILTFIIGILLAYAVFSGWENFKTQKKIRVMYQEQARQDWLDNPDKHPHRMAHYGHFAFRPKTPLSVFDVGMESFLGNSIFLEAHVQNPTNFSEAEFSTGMLRFGEISIAMILQTLLPLLIFFLGFRSLAAERENGTLKILMSQGLNRKQLLLGKILGMILVMSTLYFPVIIITVFLWGFLQEMSISMDETYRLLVIVVIYFIYLCIFCVMAVIISALSKTSKTALTSSIGVWLLLTILLPRAGQSLGSYLYRAPSKAGFQAQIEHDVLRTGDSHNPDDPHYQALKDSVLAAYNVDSVAQLPFNYSGLVMKEGEKITAGIHNNHLKKLREVYAKQNSFSRYLAFLDPYMGIKNLSMALSSTDYNSFTDFQDLAEKYRYHLAQSLNDLQIKHISNTARSSADPASMLDRKHWAQIEDFKYRPPGIGSAFRNELISFLSLLFWGLLLVLILGRLFKTLRIL</sequence>
<dbReference type="GO" id="GO:0005886">
    <property type="term" value="C:plasma membrane"/>
    <property type="evidence" value="ECO:0007669"/>
    <property type="project" value="UniProtKB-SubCell"/>
</dbReference>
<dbReference type="EMBL" id="RJTM01000099">
    <property type="protein sequence ID" value="RNL84097.1"/>
    <property type="molecule type" value="Genomic_DNA"/>
</dbReference>
<feature type="domain" description="ABC-2 type transporter transmembrane" evidence="6">
    <location>
        <begin position="139"/>
        <end position="261"/>
    </location>
</feature>
<evidence type="ECO:0000256" key="1">
    <source>
        <dbReference type="ARBA" id="ARBA00004141"/>
    </source>
</evidence>
<dbReference type="Pfam" id="PF12698">
    <property type="entry name" value="ABC2_membrane_3"/>
    <property type="match status" value="1"/>
</dbReference>
<dbReference type="InterPro" id="IPR021913">
    <property type="entry name" value="DUF3526"/>
</dbReference>
<evidence type="ECO:0000313" key="7">
    <source>
        <dbReference type="EMBL" id="RNL84097.1"/>
    </source>
</evidence>
<evidence type="ECO:0000256" key="5">
    <source>
        <dbReference type="SAM" id="Phobius"/>
    </source>
</evidence>
<dbReference type="PANTHER" id="PTHR43471">
    <property type="entry name" value="ABC TRANSPORTER PERMEASE"/>
    <property type="match status" value="1"/>
</dbReference>
<feature type="transmembrane region" description="Helical" evidence="5">
    <location>
        <begin position="21"/>
        <end position="39"/>
    </location>
</feature>
<comment type="caution">
    <text evidence="7">The sequence shown here is derived from an EMBL/GenBank/DDBJ whole genome shotgun (WGS) entry which is preliminary data.</text>
</comment>
<dbReference type="GO" id="GO:0140359">
    <property type="term" value="F:ABC-type transporter activity"/>
    <property type="evidence" value="ECO:0007669"/>
    <property type="project" value="InterPro"/>
</dbReference>
<feature type="transmembrane region" description="Helical" evidence="5">
    <location>
        <begin position="174"/>
        <end position="203"/>
    </location>
</feature>
<evidence type="ECO:0000259" key="6">
    <source>
        <dbReference type="Pfam" id="PF12698"/>
    </source>
</evidence>
<dbReference type="Proteomes" id="UP000267469">
    <property type="component" value="Unassembled WGS sequence"/>
</dbReference>
<name>A0A3N0E8C2_SINP1</name>
<feature type="transmembrane region" description="Helical" evidence="5">
    <location>
        <begin position="455"/>
        <end position="476"/>
    </location>
</feature>
<evidence type="ECO:0000256" key="3">
    <source>
        <dbReference type="ARBA" id="ARBA00022989"/>
    </source>
</evidence>
<keyword evidence="4 5" id="KW-0472">Membrane</keyword>
<evidence type="ECO:0000256" key="4">
    <source>
        <dbReference type="ARBA" id="ARBA00023136"/>
    </source>
</evidence>
<keyword evidence="3 5" id="KW-1133">Transmembrane helix</keyword>
<dbReference type="RefSeq" id="WP_123216687.1">
    <property type="nucleotide sequence ID" value="NZ_RJTM01000099.1"/>
</dbReference>
<feature type="transmembrane region" description="Helical" evidence="5">
    <location>
        <begin position="130"/>
        <end position="153"/>
    </location>
</feature>
<keyword evidence="2 5" id="KW-0812">Transmembrane</keyword>
<dbReference type="PANTHER" id="PTHR43471:SF1">
    <property type="entry name" value="ABC TRANSPORTER PERMEASE PROTEIN NOSY-RELATED"/>
    <property type="match status" value="1"/>
</dbReference>
<evidence type="ECO:0000256" key="2">
    <source>
        <dbReference type="ARBA" id="ARBA00022692"/>
    </source>
</evidence>
<reference evidence="7 8" key="1">
    <citation type="submission" date="2018-10" db="EMBL/GenBank/DDBJ databases">
        <title>Sinomicrobium pectinilyticum sp. nov., a pectinase-producing bacterium isolated from alkaline and saline soil, and emended description of the genus Sinomicrobium.</title>
        <authorList>
            <person name="Cheng B."/>
            <person name="Li C."/>
            <person name="Lai Q."/>
            <person name="Du M."/>
            <person name="Shao Z."/>
            <person name="Xu P."/>
            <person name="Yang C."/>
        </authorList>
    </citation>
    <scope>NUCLEOTIDE SEQUENCE [LARGE SCALE GENOMIC DNA]</scope>
    <source>
        <strain evidence="7 8">5DNS001</strain>
    </source>
</reference>
<proteinExistence type="predicted"/>
<dbReference type="OrthoDB" id="184009at2"/>
<protein>
    <submittedName>
        <fullName evidence="7">DUF3526 domain-containing protein</fullName>
    </submittedName>
</protein>
<accession>A0A3N0E8C2</accession>
<dbReference type="InterPro" id="IPR013525">
    <property type="entry name" value="ABC2_TM"/>
</dbReference>
<gene>
    <name evidence="7" type="ORF">ED312_14230</name>
</gene>
<organism evidence="7 8">
    <name type="scientific">Sinomicrobium pectinilyticum</name>
    <dbReference type="NCBI Taxonomy" id="1084421"/>
    <lineage>
        <taxon>Bacteria</taxon>
        <taxon>Pseudomonadati</taxon>
        <taxon>Bacteroidota</taxon>
        <taxon>Flavobacteriia</taxon>
        <taxon>Flavobacteriales</taxon>
        <taxon>Flavobacteriaceae</taxon>
        <taxon>Sinomicrobium</taxon>
    </lineage>
</organism>
<comment type="subcellular location">
    <subcellularLocation>
        <location evidence="1">Membrane</location>
        <topology evidence="1">Multi-pass membrane protein</topology>
    </subcellularLocation>
</comment>
<keyword evidence="8" id="KW-1185">Reference proteome</keyword>